<dbReference type="Gene3D" id="3.40.1440.60">
    <property type="entry name" value="PriA, 3(prime) DNA-binding domain"/>
    <property type="match status" value="1"/>
</dbReference>
<accession>A0A7C5QXR8</accession>
<evidence type="ECO:0000256" key="2">
    <source>
        <dbReference type="ARBA" id="ARBA00022840"/>
    </source>
</evidence>
<reference evidence="5" key="1">
    <citation type="journal article" date="2020" name="mSystems">
        <title>Genome- and Community-Level Interaction Insights into Carbon Utilization and Element Cycling Functions of Hydrothermarchaeota in Hydrothermal Sediment.</title>
        <authorList>
            <person name="Zhou Z."/>
            <person name="Liu Y."/>
            <person name="Xu W."/>
            <person name="Pan J."/>
            <person name="Luo Z.H."/>
            <person name="Li M."/>
        </authorList>
    </citation>
    <scope>NUCLEOTIDE SEQUENCE [LARGE SCALE GENOMIC DNA]</scope>
    <source>
        <strain evidence="5">HyVt-485</strain>
    </source>
</reference>
<comment type="caution">
    <text evidence="5">The sequence shown here is derived from an EMBL/GenBank/DDBJ whole genome shotgun (WGS) entry which is preliminary data.</text>
</comment>
<dbReference type="SUPFAM" id="SSF52540">
    <property type="entry name" value="P-loop containing nucleoside triphosphate hydrolases"/>
    <property type="match status" value="1"/>
</dbReference>
<dbReference type="InterPro" id="IPR041222">
    <property type="entry name" value="PriA_3primeBD"/>
</dbReference>
<evidence type="ECO:0000313" key="5">
    <source>
        <dbReference type="EMBL" id="HHL43898.1"/>
    </source>
</evidence>
<feature type="domain" description="Primosomal protein N' 3' DNA-binding" evidence="4">
    <location>
        <begin position="6"/>
        <end position="98"/>
    </location>
</feature>
<keyword evidence="2" id="KW-0067">ATP-binding</keyword>
<evidence type="ECO:0000256" key="1">
    <source>
        <dbReference type="ARBA" id="ARBA00022741"/>
    </source>
</evidence>
<evidence type="ECO:0000256" key="3">
    <source>
        <dbReference type="ARBA" id="ARBA00023125"/>
    </source>
</evidence>
<dbReference type="PANTHER" id="PTHR30580">
    <property type="entry name" value="PRIMOSOMAL PROTEIN N"/>
    <property type="match status" value="1"/>
</dbReference>
<dbReference type="GO" id="GO:0003677">
    <property type="term" value="F:DNA binding"/>
    <property type="evidence" value="ECO:0007669"/>
    <property type="project" value="UniProtKB-KW"/>
</dbReference>
<dbReference type="Pfam" id="PF17764">
    <property type="entry name" value="PriA_3primeBD"/>
    <property type="match status" value="1"/>
</dbReference>
<protein>
    <submittedName>
        <fullName evidence="5">Primosomal protein N</fullName>
    </submittedName>
</protein>
<dbReference type="Proteomes" id="UP000885830">
    <property type="component" value="Unassembled WGS sequence"/>
</dbReference>
<dbReference type="GO" id="GO:0006302">
    <property type="term" value="P:double-strand break repair"/>
    <property type="evidence" value="ECO:0007669"/>
    <property type="project" value="TreeGrafter"/>
</dbReference>
<organism evidence="5">
    <name type="scientific">Hellea balneolensis</name>
    <dbReference type="NCBI Taxonomy" id="287478"/>
    <lineage>
        <taxon>Bacteria</taxon>
        <taxon>Pseudomonadati</taxon>
        <taxon>Pseudomonadota</taxon>
        <taxon>Alphaproteobacteria</taxon>
        <taxon>Maricaulales</taxon>
        <taxon>Robiginitomaculaceae</taxon>
        <taxon>Hellea</taxon>
    </lineage>
</organism>
<dbReference type="PANTHER" id="PTHR30580:SF0">
    <property type="entry name" value="PRIMOSOMAL PROTEIN N"/>
    <property type="match status" value="1"/>
</dbReference>
<dbReference type="InterPro" id="IPR042115">
    <property type="entry name" value="PriA_3primeBD_sf"/>
</dbReference>
<dbReference type="InterPro" id="IPR027417">
    <property type="entry name" value="P-loop_NTPase"/>
</dbReference>
<dbReference type="GO" id="GO:0006310">
    <property type="term" value="P:DNA recombination"/>
    <property type="evidence" value="ECO:0007669"/>
    <property type="project" value="TreeGrafter"/>
</dbReference>
<dbReference type="GO" id="GO:0005524">
    <property type="term" value="F:ATP binding"/>
    <property type="evidence" value="ECO:0007669"/>
    <property type="project" value="UniProtKB-KW"/>
</dbReference>
<dbReference type="GO" id="GO:0043138">
    <property type="term" value="F:3'-5' DNA helicase activity"/>
    <property type="evidence" value="ECO:0007669"/>
    <property type="project" value="TreeGrafter"/>
</dbReference>
<feature type="non-terminal residue" evidence="5">
    <location>
        <position position="227"/>
    </location>
</feature>
<sequence>MVKIAKVLFPVAVGTPFDYEIPPDLKLARGDFVYAPIGKQSKLGVVWDVFDDPKPKRKLKPVFEQKPCKPLNKELMKFVDFTAQYNCALPGMVLRMVIRSYKALEPSKMVTRYTPVNNIPLHGLSPARHKVLRLEGPWPLRASEIAQLAGVSPSVIKGMAAVGQLGSVREPMDPPFGRPNPDHDGRRFKLTAHQNLAAGELIKLVQRPGFMVALLDGVTGSGKTEVY</sequence>
<proteinExistence type="predicted"/>
<dbReference type="GO" id="GO:0006270">
    <property type="term" value="P:DNA replication initiation"/>
    <property type="evidence" value="ECO:0007669"/>
    <property type="project" value="TreeGrafter"/>
</dbReference>
<keyword evidence="1" id="KW-0547">Nucleotide-binding</keyword>
<keyword evidence="3" id="KW-0238">DNA-binding</keyword>
<evidence type="ECO:0000259" key="4">
    <source>
        <dbReference type="Pfam" id="PF17764"/>
    </source>
</evidence>
<name>A0A7C5QXR8_9PROT</name>
<dbReference type="Gene3D" id="3.40.50.300">
    <property type="entry name" value="P-loop containing nucleotide triphosphate hydrolases"/>
    <property type="match status" value="1"/>
</dbReference>
<gene>
    <name evidence="5" type="ORF">ENJ42_09780</name>
</gene>
<dbReference type="AlphaFoldDB" id="A0A7C5QXR8"/>
<dbReference type="EMBL" id="DRMJ01000513">
    <property type="protein sequence ID" value="HHL43898.1"/>
    <property type="molecule type" value="Genomic_DNA"/>
</dbReference>